<dbReference type="InterPro" id="IPR006094">
    <property type="entry name" value="Oxid_FAD_bind_N"/>
</dbReference>
<keyword evidence="4" id="KW-0285">Flavoprotein</keyword>
<dbReference type="InterPro" id="IPR013121">
    <property type="entry name" value="Fe_red_NAD-bd_6"/>
</dbReference>
<comment type="similarity">
    <text evidence="3">Belongs to the FAD-binding oxidoreductase/transferase type 4 family.</text>
</comment>
<evidence type="ECO:0000256" key="1">
    <source>
        <dbReference type="ARBA" id="ARBA00001974"/>
    </source>
</evidence>
<feature type="region of interest" description="Disordered" evidence="11">
    <location>
        <begin position="647"/>
        <end position="676"/>
    </location>
</feature>
<dbReference type="FunFam" id="3.30.465.10:FF:000014">
    <property type="entry name" value="D-lactate dehydrogenase (Cytochrome), putative"/>
    <property type="match status" value="1"/>
</dbReference>
<dbReference type="InterPro" id="IPR004113">
    <property type="entry name" value="FAD-bd_oxidored_4_C"/>
</dbReference>
<dbReference type="InterPro" id="IPR016166">
    <property type="entry name" value="FAD-bd_PCMH"/>
</dbReference>
<dbReference type="Pfam" id="PF01565">
    <property type="entry name" value="FAD_binding_4"/>
    <property type="match status" value="1"/>
</dbReference>
<organism evidence="14 15">
    <name type="scientific">Agrocybe chaxingu</name>
    <dbReference type="NCBI Taxonomy" id="84603"/>
    <lineage>
        <taxon>Eukaryota</taxon>
        <taxon>Fungi</taxon>
        <taxon>Dikarya</taxon>
        <taxon>Basidiomycota</taxon>
        <taxon>Agaricomycotina</taxon>
        <taxon>Agaricomycetes</taxon>
        <taxon>Agaricomycetidae</taxon>
        <taxon>Agaricales</taxon>
        <taxon>Agaricineae</taxon>
        <taxon>Strophariaceae</taxon>
        <taxon>Agrocybe</taxon>
    </lineage>
</organism>
<keyword evidence="15" id="KW-1185">Reference proteome</keyword>
<dbReference type="PANTHER" id="PTHR11748:SF111">
    <property type="entry name" value="D-LACTATE DEHYDROGENASE, MITOCHONDRIAL-RELATED"/>
    <property type="match status" value="1"/>
</dbReference>
<name>A0A9W8N1N6_9AGAR</name>
<comment type="catalytic activity">
    <reaction evidence="10">
        <text>(R)-lactate + 2 Fe(III)-[cytochrome c] = 2 Fe(II)-[cytochrome c] + pyruvate + 2 H(+)</text>
        <dbReference type="Rhea" id="RHEA:13521"/>
        <dbReference type="Rhea" id="RHEA-COMP:10350"/>
        <dbReference type="Rhea" id="RHEA-COMP:14399"/>
        <dbReference type="ChEBI" id="CHEBI:15361"/>
        <dbReference type="ChEBI" id="CHEBI:15378"/>
        <dbReference type="ChEBI" id="CHEBI:16004"/>
        <dbReference type="ChEBI" id="CHEBI:29033"/>
        <dbReference type="ChEBI" id="CHEBI:29034"/>
        <dbReference type="EC" id="1.1.2.4"/>
    </reaction>
</comment>
<dbReference type="Gene3D" id="3.40.50.80">
    <property type="entry name" value="Nucleotide-binding domain of ferredoxin-NADP reductase (FNR) module"/>
    <property type="match status" value="1"/>
</dbReference>
<evidence type="ECO:0000256" key="10">
    <source>
        <dbReference type="ARBA" id="ARBA00051436"/>
    </source>
</evidence>
<comment type="caution">
    <text evidence="14">The sequence shown here is derived from an EMBL/GenBank/DDBJ whole genome shotgun (WGS) entry which is preliminary data.</text>
</comment>
<dbReference type="Gene3D" id="3.30.465.10">
    <property type="match status" value="1"/>
</dbReference>
<dbReference type="EC" id="1.1.2.4" evidence="9"/>
<comment type="subcellular location">
    <subcellularLocation>
        <location evidence="2">Mitochondrion</location>
    </subcellularLocation>
</comment>
<feature type="compositionally biased region" description="Low complexity" evidence="11">
    <location>
        <begin position="648"/>
        <end position="658"/>
    </location>
</feature>
<dbReference type="Proteomes" id="UP001148786">
    <property type="component" value="Unassembled WGS sequence"/>
</dbReference>
<dbReference type="PANTHER" id="PTHR11748">
    <property type="entry name" value="D-LACTATE DEHYDROGENASE"/>
    <property type="match status" value="1"/>
</dbReference>
<keyword evidence="7" id="KW-0560">Oxidoreductase</keyword>
<protein>
    <recommendedName>
        <fullName evidence="9">D-lactate dehydrogenase (cytochrome)</fullName>
        <ecNumber evidence="9">1.1.2.4</ecNumber>
    </recommendedName>
</protein>
<evidence type="ECO:0000256" key="4">
    <source>
        <dbReference type="ARBA" id="ARBA00022630"/>
    </source>
</evidence>
<keyword evidence="8" id="KW-0496">Mitochondrion</keyword>
<evidence type="ECO:0000256" key="3">
    <source>
        <dbReference type="ARBA" id="ARBA00008000"/>
    </source>
</evidence>
<dbReference type="GO" id="GO:0004458">
    <property type="term" value="F:D-lactate dehydrogenase (cytochrome) activity"/>
    <property type="evidence" value="ECO:0007669"/>
    <property type="project" value="UniProtKB-EC"/>
</dbReference>
<dbReference type="InterPro" id="IPR016164">
    <property type="entry name" value="FAD-linked_Oxase-like_C"/>
</dbReference>
<evidence type="ECO:0000256" key="5">
    <source>
        <dbReference type="ARBA" id="ARBA00022827"/>
    </source>
</evidence>
<keyword evidence="6" id="KW-0809">Transit peptide</keyword>
<dbReference type="Pfam" id="PF08030">
    <property type="entry name" value="NAD_binding_6"/>
    <property type="match status" value="1"/>
</dbReference>
<evidence type="ECO:0000313" key="14">
    <source>
        <dbReference type="EMBL" id="KAJ3517316.1"/>
    </source>
</evidence>
<dbReference type="SUPFAM" id="SSF56176">
    <property type="entry name" value="FAD-binding/transporter-associated domain-like"/>
    <property type="match status" value="1"/>
</dbReference>
<dbReference type="Gene3D" id="3.30.70.2740">
    <property type="match status" value="1"/>
</dbReference>
<evidence type="ECO:0000259" key="12">
    <source>
        <dbReference type="PROSITE" id="PS51384"/>
    </source>
</evidence>
<evidence type="ECO:0000256" key="8">
    <source>
        <dbReference type="ARBA" id="ARBA00023128"/>
    </source>
</evidence>
<dbReference type="GO" id="GO:0005739">
    <property type="term" value="C:mitochondrion"/>
    <property type="evidence" value="ECO:0007669"/>
    <property type="project" value="UniProtKB-SubCell"/>
</dbReference>
<sequence length="1188" mass="129886">MSILQGWHRGERLVRHKLGYDKIPSTAYLYTSIQGDMPEQHSTFYSTRLPFLPVCTLGPDGRPWGSILAGKDGALAFISHPRYNTLMMEAKLWDGEPFLQNVKTHEEDVMLIAGIGVELSTRRRNKFAGYITKLKVEGGFANIELFVNEAIGNCPKYITLRELTPHPNTSPVVVNDKKDLSREERLSEEAIQLIHESDTVFFGTTYAASKQEEQVHPSHVGMNHRGGRPGFIRVKPSDGRTVILPDYSGNRIMTSLGNVEATPLASLTFISFVTGDILYLTGKARNVYGDEARSIMPLQETFTEVFVTGYVYIRDAFPARQRPGYTIQPSPYSPPIRLLAEENPQSKIFSTSEQPKALLVSIKIHSPTLATFEWEVPTPVHIRPGQAAILGFMPLLGSRQYQHMAPQKPSAVNDDFIRTWTVSSAHESGEGTRRFALTMREKPSGTVTGALFAIARKLAQLKPDALVDSSVLGLKVDLVGISGNFVLPTPTESASRTPSSLLWIAGGIGITPFLSMLAALSNQESGLTSEVTLLLSTREPLTMLSLLSDSLMSSERAPLKISIHVFTDSPEPTESELPITRHAGHITSSFFDNHKGALITSDTEAFTTMVPPCLKALTASRSAQPPLHAFKRSAFIPKCTTLQHRHYSSQGSSSSIGHSSERFAGKASSQPRSRTGDPTVILSLSVLSGVVGYTIAQRGFREALVDGDPYQTTFGTPQDFELAIAELKDAFSQTDAVSTDADDLHTHGFSSNIYHPGALHSVIVYPESTEDVVKIVKIATKYRMPVVPYSGATSLEGQFRGHEVGGICVDLNRMDKIIQINEKDSDIVCQPAVRWMDINELLREKGIPLFFPIDPGPGATIGGMLSTGCSGTNAVRYGTAKGEWFLNATVVLPSGEVIKTRRRSRKSAAGFDLTKLFIGAEGTLGIVTEVTIRLAPLLPTNVAVVHFPDVRAATEASIEIINQGAGIQCVELIDALSMKATNNYGKSKRKWQEKDSLFFKFQGPTDASLKETAQMAKKISEKHGSSGFALAKNQTEAEEIWTDRKNLYYSGLSLIPGSKGITTDVCVPISKLPDLIYETRKDLDSVGLVSPIIGHVGDGNFHALLLFKNNEEFEIAKGAVGRISRRAIELEGTCTGEHGIGIGKKEFLVEELGEGTVELMRTIKKAVDPLGLFNPGKLYPDRTRQKSE</sequence>
<dbReference type="GO" id="GO:1903457">
    <property type="term" value="P:lactate catabolic process"/>
    <property type="evidence" value="ECO:0007669"/>
    <property type="project" value="TreeGrafter"/>
</dbReference>
<gene>
    <name evidence="14" type="ORF">NLJ89_g579</name>
</gene>
<dbReference type="FunFam" id="3.30.70.2740:FF:000001">
    <property type="entry name" value="D-lactate dehydrogenase mitochondrial"/>
    <property type="match status" value="1"/>
</dbReference>
<dbReference type="PROSITE" id="PS51384">
    <property type="entry name" value="FAD_FR"/>
    <property type="match status" value="1"/>
</dbReference>
<evidence type="ECO:0000259" key="13">
    <source>
        <dbReference type="PROSITE" id="PS51387"/>
    </source>
</evidence>
<dbReference type="PROSITE" id="PS51387">
    <property type="entry name" value="FAD_PCMH"/>
    <property type="match status" value="1"/>
</dbReference>
<accession>A0A9W8N1N6</accession>
<dbReference type="InterPro" id="IPR016169">
    <property type="entry name" value="FAD-bd_PCMH_sub2"/>
</dbReference>
<dbReference type="SUPFAM" id="SSF55103">
    <property type="entry name" value="FAD-linked oxidases, C-terminal domain"/>
    <property type="match status" value="1"/>
</dbReference>
<dbReference type="InterPro" id="IPR012349">
    <property type="entry name" value="Split_barrel_FMN-bd"/>
</dbReference>
<dbReference type="Gene3D" id="1.10.45.10">
    <property type="entry name" value="Vanillyl-alcohol Oxidase, Chain A, domain 4"/>
    <property type="match status" value="1"/>
</dbReference>
<proteinExistence type="inferred from homology"/>
<dbReference type="InterPro" id="IPR016171">
    <property type="entry name" value="Vanillyl_alc_oxidase_C-sub2"/>
</dbReference>
<evidence type="ECO:0000256" key="7">
    <source>
        <dbReference type="ARBA" id="ARBA00023002"/>
    </source>
</evidence>
<comment type="cofactor">
    <cofactor evidence="1">
        <name>FAD</name>
        <dbReference type="ChEBI" id="CHEBI:57692"/>
    </cofactor>
</comment>
<dbReference type="Pfam" id="PF02913">
    <property type="entry name" value="FAD-oxidase_C"/>
    <property type="match status" value="1"/>
</dbReference>
<dbReference type="FunFam" id="1.10.45.10:FF:000001">
    <property type="entry name" value="D-lactate dehydrogenase mitochondrial"/>
    <property type="match status" value="1"/>
</dbReference>
<evidence type="ECO:0000256" key="2">
    <source>
        <dbReference type="ARBA" id="ARBA00004173"/>
    </source>
</evidence>
<evidence type="ECO:0000256" key="6">
    <source>
        <dbReference type="ARBA" id="ARBA00022946"/>
    </source>
</evidence>
<dbReference type="InterPro" id="IPR036318">
    <property type="entry name" value="FAD-bd_PCMH-like_sf"/>
</dbReference>
<evidence type="ECO:0000256" key="11">
    <source>
        <dbReference type="SAM" id="MobiDB-lite"/>
    </source>
</evidence>
<dbReference type="GO" id="GO:0071949">
    <property type="term" value="F:FAD binding"/>
    <property type="evidence" value="ECO:0007669"/>
    <property type="project" value="InterPro"/>
</dbReference>
<dbReference type="InterPro" id="IPR017927">
    <property type="entry name" value="FAD-bd_FR_type"/>
</dbReference>
<dbReference type="InterPro" id="IPR039261">
    <property type="entry name" value="FNR_nucleotide-bd"/>
</dbReference>
<dbReference type="SUPFAM" id="SSF52343">
    <property type="entry name" value="Ferredoxin reductase-like, C-terminal NADP-linked domain"/>
    <property type="match status" value="1"/>
</dbReference>
<reference evidence="14" key="1">
    <citation type="submission" date="2022-07" db="EMBL/GenBank/DDBJ databases">
        <title>Genome Sequence of Agrocybe chaxingu.</title>
        <authorList>
            <person name="Buettner E."/>
        </authorList>
    </citation>
    <scope>NUCLEOTIDE SEQUENCE</scope>
    <source>
        <strain evidence="14">MP-N11</strain>
    </source>
</reference>
<feature type="domain" description="FAD-binding FR-type" evidence="12">
    <location>
        <begin position="352"/>
        <end position="488"/>
    </location>
</feature>
<evidence type="ECO:0000313" key="15">
    <source>
        <dbReference type="Proteomes" id="UP001148786"/>
    </source>
</evidence>
<dbReference type="AlphaFoldDB" id="A0A9W8N1N6"/>
<dbReference type="EMBL" id="JANKHO010000023">
    <property type="protein sequence ID" value="KAJ3517316.1"/>
    <property type="molecule type" value="Genomic_DNA"/>
</dbReference>
<dbReference type="OrthoDB" id="436496at2759"/>
<evidence type="ECO:0000256" key="9">
    <source>
        <dbReference type="ARBA" id="ARBA00038897"/>
    </source>
</evidence>
<dbReference type="Gene3D" id="2.30.110.10">
    <property type="entry name" value="Electron Transport, Fmn-binding Protein, Chain A"/>
    <property type="match status" value="1"/>
</dbReference>
<keyword evidence="5" id="KW-0274">FAD</keyword>
<dbReference type="GO" id="GO:0008720">
    <property type="term" value="F:D-lactate dehydrogenase (NAD+) activity"/>
    <property type="evidence" value="ECO:0007669"/>
    <property type="project" value="TreeGrafter"/>
</dbReference>
<feature type="domain" description="FAD-binding PCMH-type" evidence="13">
    <location>
        <begin position="754"/>
        <end position="937"/>
    </location>
</feature>